<dbReference type="GO" id="GO:0033499">
    <property type="term" value="P:galactose catabolic process via UDP-galactose, Leloir pathway"/>
    <property type="evidence" value="ECO:0007669"/>
    <property type="project" value="TreeGrafter"/>
</dbReference>
<dbReference type="RefSeq" id="WP_204939821.1">
    <property type="nucleotide sequence ID" value="NZ_BAAAUM010000002.1"/>
</dbReference>
<dbReference type="PANTHER" id="PTHR10091">
    <property type="entry name" value="ALDOSE-1-EPIMERASE"/>
    <property type="match status" value="1"/>
</dbReference>
<dbReference type="InterPro" id="IPR008183">
    <property type="entry name" value="Aldose_1/G6P_1-epimerase"/>
</dbReference>
<dbReference type="InterPro" id="IPR011013">
    <property type="entry name" value="Gal_mutarotase_sf_dom"/>
</dbReference>
<reference evidence="1" key="1">
    <citation type="journal article" date="2014" name="Int. J. Syst. Evol. Microbiol.">
        <title>Complete genome sequence of Corynebacterium casei LMG S-19264T (=DSM 44701T), isolated from a smear-ripened cheese.</title>
        <authorList>
            <consortium name="US DOE Joint Genome Institute (JGI-PGF)"/>
            <person name="Walter F."/>
            <person name="Albersmeier A."/>
            <person name="Kalinowski J."/>
            <person name="Ruckert C."/>
        </authorList>
    </citation>
    <scope>NUCLEOTIDE SEQUENCE</scope>
    <source>
        <strain evidence="1">VKM Ac-1958</strain>
    </source>
</reference>
<gene>
    <name evidence="1" type="ORF">GCM10017596_19710</name>
</gene>
<protein>
    <submittedName>
        <fullName evidence="1">Galactose mutarotase</fullName>
    </submittedName>
</protein>
<accession>A0A9W6M9F3</accession>
<dbReference type="GO" id="GO:0004034">
    <property type="term" value="F:aldose 1-epimerase activity"/>
    <property type="evidence" value="ECO:0007669"/>
    <property type="project" value="TreeGrafter"/>
</dbReference>
<reference evidence="1" key="2">
    <citation type="submission" date="2023-01" db="EMBL/GenBank/DDBJ databases">
        <authorList>
            <person name="Sun Q."/>
            <person name="Evtushenko L."/>
        </authorList>
    </citation>
    <scope>NUCLEOTIDE SEQUENCE</scope>
    <source>
        <strain evidence="1">VKM Ac-1958</strain>
    </source>
</reference>
<dbReference type="GO" id="GO:0030246">
    <property type="term" value="F:carbohydrate binding"/>
    <property type="evidence" value="ECO:0007669"/>
    <property type="project" value="InterPro"/>
</dbReference>
<dbReference type="Gene3D" id="2.70.98.10">
    <property type="match status" value="1"/>
</dbReference>
<dbReference type="PANTHER" id="PTHR10091:SF0">
    <property type="entry name" value="GALACTOSE MUTAROTASE"/>
    <property type="match status" value="1"/>
</dbReference>
<evidence type="ECO:0000313" key="2">
    <source>
        <dbReference type="Proteomes" id="UP001142325"/>
    </source>
</evidence>
<proteinExistence type="predicted"/>
<dbReference type="InterPro" id="IPR037480">
    <property type="entry name" value="YihR-like"/>
</dbReference>
<name>A0A9W6M9F3_9MICO</name>
<dbReference type="InterPro" id="IPR014718">
    <property type="entry name" value="GH-type_carb-bd"/>
</dbReference>
<dbReference type="EMBL" id="BSET01000002">
    <property type="protein sequence ID" value="GLK02256.1"/>
    <property type="molecule type" value="Genomic_DNA"/>
</dbReference>
<dbReference type="GO" id="GO:0006006">
    <property type="term" value="P:glucose metabolic process"/>
    <property type="evidence" value="ECO:0007669"/>
    <property type="project" value="TreeGrafter"/>
</dbReference>
<keyword evidence="2" id="KW-1185">Reference proteome</keyword>
<dbReference type="Pfam" id="PF01263">
    <property type="entry name" value="Aldose_epim"/>
    <property type="match status" value="1"/>
</dbReference>
<dbReference type="Proteomes" id="UP001142325">
    <property type="component" value="Unassembled WGS sequence"/>
</dbReference>
<dbReference type="AlphaFoldDB" id="A0A9W6M9F3"/>
<sequence>MDHSIDTAVPASGEQYVLRDGGYVAHIASIGASVRGLTHEGRDLIVPFDADEVRPVYRGAMLAPWPNRVVGGSYAWAGEAQQLPLNEVARSHALHGLVAWSRFAPVAQTESEVTLVAVIEPQQGYPYRVKVVVHFAVTEAGLSTQVSATNVGGGRAPFGVAPHPYLVAGEGLVDDWRLELPADVVMTVTEDRLIPVGLVPVHEGAFDFRAARPIADTFIDHAFTGLSRTDGRATVRLTTPAGAGVGMSWGAECGWVQVHTADNPVLPASHRAGLAVEPMTCPPDAFNSGTDLITLDAGESTTAEWVIFAI</sequence>
<organism evidence="1 2">
    <name type="scientific">Microbacterium keratanolyticum</name>
    <dbReference type="NCBI Taxonomy" id="67574"/>
    <lineage>
        <taxon>Bacteria</taxon>
        <taxon>Bacillati</taxon>
        <taxon>Actinomycetota</taxon>
        <taxon>Actinomycetes</taxon>
        <taxon>Micrococcales</taxon>
        <taxon>Microbacteriaceae</taxon>
        <taxon>Microbacterium</taxon>
    </lineage>
</organism>
<evidence type="ECO:0000313" key="1">
    <source>
        <dbReference type="EMBL" id="GLK02256.1"/>
    </source>
</evidence>
<dbReference type="SUPFAM" id="SSF74650">
    <property type="entry name" value="Galactose mutarotase-like"/>
    <property type="match status" value="1"/>
</dbReference>
<comment type="caution">
    <text evidence="1">The sequence shown here is derived from an EMBL/GenBank/DDBJ whole genome shotgun (WGS) entry which is preliminary data.</text>
</comment>
<dbReference type="CDD" id="cd09022">
    <property type="entry name" value="Aldose_epim_Ec_YihR"/>
    <property type="match status" value="1"/>
</dbReference>